<dbReference type="RefSeq" id="WP_129735125.1">
    <property type="nucleotide sequence ID" value="NZ_PRLM01000006.1"/>
</dbReference>
<dbReference type="Pfam" id="PF10502">
    <property type="entry name" value="Peptidase_S26"/>
    <property type="match status" value="1"/>
</dbReference>
<dbReference type="PANTHER" id="PTHR43390:SF1">
    <property type="entry name" value="CHLOROPLAST PROCESSING PEPTIDASE"/>
    <property type="match status" value="1"/>
</dbReference>
<feature type="transmembrane region" description="Helical" evidence="5">
    <location>
        <begin position="15"/>
        <end position="37"/>
    </location>
</feature>
<feature type="domain" description="Peptidase S26" evidence="6">
    <location>
        <begin position="18"/>
        <end position="213"/>
    </location>
</feature>
<reference evidence="7 8" key="1">
    <citation type="journal article" date="2018" name="bioRxiv">
        <title>Evidence of independent acquisition and adaption of ultra-small bacteria to human hosts across the highly diverse yet reduced genomes of the phylum Saccharibacteria.</title>
        <authorList>
            <person name="McLean J.S."/>
            <person name="Bor B."/>
            <person name="To T.T."/>
            <person name="Liu Q."/>
            <person name="Kearns K.A."/>
            <person name="Solden L.M."/>
            <person name="Wrighton K.C."/>
            <person name="He X."/>
            <person name="Shi W."/>
        </authorList>
    </citation>
    <scope>NUCLEOTIDE SEQUENCE [LARGE SCALE GENOMIC DNA]</scope>
    <source>
        <strain evidence="7 8">TM7_G3_2_Rum_HOT_351B</strain>
    </source>
</reference>
<dbReference type="NCBIfam" id="TIGR02227">
    <property type="entry name" value="sigpep_I_bact"/>
    <property type="match status" value="1"/>
</dbReference>
<evidence type="ECO:0000313" key="7">
    <source>
        <dbReference type="EMBL" id="RYC74389.1"/>
    </source>
</evidence>
<comment type="subcellular location">
    <subcellularLocation>
        <location evidence="5">Membrane</location>
        <topology evidence="5">Single-pass type II membrane protein</topology>
    </subcellularLocation>
</comment>
<dbReference type="SUPFAM" id="SSF51306">
    <property type="entry name" value="LexA/Signal peptidase"/>
    <property type="match status" value="1"/>
</dbReference>
<sequence length="222" mass="25030">MEPTFFQKHPLLKDILSLALFVGAIVIGTMFLNTYIYRSYNVVGGSMENTLHQDDRVIVNRAAVSWAHFTGNEYVPERGQIIVFLNEDEAKVAEYKAQGISNPMTCTIPSNVNDQYIIKRVIAFPGERVTVKNGTMTIYNEDHPEGFVYDTEWRTSDSDGPKEHTSGEVDIIVPEGELFVSGDNREGSNSWDSRNGLGTIPYCRIIGPVVLRLFPFDKIRTF</sequence>
<keyword evidence="5" id="KW-0812">Transmembrane</keyword>
<dbReference type="InterPro" id="IPR019533">
    <property type="entry name" value="Peptidase_S26"/>
</dbReference>
<dbReference type="PANTHER" id="PTHR43390">
    <property type="entry name" value="SIGNAL PEPTIDASE I"/>
    <property type="match status" value="1"/>
</dbReference>
<keyword evidence="4 5" id="KW-0378">Hydrolase</keyword>
<proteinExistence type="inferred from homology"/>
<evidence type="ECO:0000313" key="8">
    <source>
        <dbReference type="Proteomes" id="UP001191019"/>
    </source>
</evidence>
<protein>
    <recommendedName>
        <fullName evidence="3 5">Signal peptidase I</fullName>
        <ecNumber evidence="3 5">3.4.21.89</ecNumber>
    </recommendedName>
</protein>
<comment type="catalytic activity">
    <reaction evidence="1 5">
        <text>Cleavage of hydrophobic, N-terminal signal or leader sequences from secreted and periplasmic proteins.</text>
        <dbReference type="EC" id="3.4.21.89"/>
    </reaction>
</comment>
<evidence type="ECO:0000259" key="6">
    <source>
        <dbReference type="Pfam" id="PF10502"/>
    </source>
</evidence>
<dbReference type="InterPro" id="IPR000223">
    <property type="entry name" value="Pept_S26A_signal_pept_1"/>
</dbReference>
<evidence type="ECO:0000256" key="3">
    <source>
        <dbReference type="ARBA" id="ARBA00013208"/>
    </source>
</evidence>
<dbReference type="PRINTS" id="PR00727">
    <property type="entry name" value="LEADERPTASE"/>
</dbReference>
<keyword evidence="8" id="KW-1185">Reference proteome</keyword>
<dbReference type="InterPro" id="IPR019757">
    <property type="entry name" value="Pept_S26A_signal_pept_1_Lys-AS"/>
</dbReference>
<dbReference type="CDD" id="cd06530">
    <property type="entry name" value="S26_SPase_I"/>
    <property type="match status" value="1"/>
</dbReference>
<organism evidence="7 8">
    <name type="scientific">Candidatus Nanosyncoccus alces</name>
    <dbReference type="NCBI Taxonomy" id="2171997"/>
    <lineage>
        <taxon>Bacteria</taxon>
        <taxon>Candidatus Saccharimonadota</taxon>
        <taxon>Candidatus Nanosyncoccalia</taxon>
        <taxon>Candidatus Nanosyncoccales</taxon>
        <taxon>Candidatus Nanosyncoccaceae</taxon>
        <taxon>Candidatus Nanosyncoccus</taxon>
    </lineage>
</organism>
<evidence type="ECO:0000256" key="2">
    <source>
        <dbReference type="ARBA" id="ARBA00009370"/>
    </source>
</evidence>
<dbReference type="EC" id="3.4.21.89" evidence="3 5"/>
<dbReference type="GO" id="GO:0009003">
    <property type="term" value="F:signal peptidase activity"/>
    <property type="evidence" value="ECO:0007669"/>
    <property type="project" value="UniProtKB-EC"/>
</dbReference>
<accession>A0ABY0FN27</accession>
<dbReference type="InterPro" id="IPR036286">
    <property type="entry name" value="LexA/Signal_pep-like_sf"/>
</dbReference>
<gene>
    <name evidence="7" type="primary">sipS</name>
    <name evidence="7" type="ORF">G3RUM_00541</name>
</gene>
<keyword evidence="5" id="KW-0645">Protease</keyword>
<reference evidence="7 8" key="2">
    <citation type="journal article" date="2020" name="Cell Rep.">
        <title>Acquisition and Adaptation of Ultra-small Parasitic Reduced Genome Bacteria to Mammalian Hosts.</title>
        <authorList>
            <person name="McLean J.S."/>
            <person name="Bor B."/>
            <person name="Kerns K.A."/>
            <person name="Liu Q."/>
            <person name="To T.T."/>
            <person name="Solden L."/>
            <person name="Hendrickson E.L."/>
            <person name="Wrighton K."/>
            <person name="Shi W."/>
            <person name="He X."/>
        </authorList>
    </citation>
    <scope>NUCLEOTIDE SEQUENCE [LARGE SCALE GENOMIC DNA]</scope>
    <source>
        <strain evidence="7 8">TM7_G3_2_Rum_HOT_351B</strain>
    </source>
</reference>
<evidence type="ECO:0000256" key="4">
    <source>
        <dbReference type="ARBA" id="ARBA00022801"/>
    </source>
</evidence>
<dbReference type="EMBL" id="PRLM01000006">
    <property type="protein sequence ID" value="RYC74389.1"/>
    <property type="molecule type" value="Genomic_DNA"/>
</dbReference>
<dbReference type="Gene3D" id="2.10.109.10">
    <property type="entry name" value="Umud Fragment, subunit A"/>
    <property type="match status" value="1"/>
</dbReference>
<dbReference type="Proteomes" id="UP001191019">
    <property type="component" value="Unassembled WGS sequence"/>
</dbReference>
<comment type="similarity">
    <text evidence="2 5">Belongs to the peptidase S26 family.</text>
</comment>
<dbReference type="PROSITE" id="PS00760">
    <property type="entry name" value="SPASE_I_2"/>
    <property type="match status" value="1"/>
</dbReference>
<evidence type="ECO:0000256" key="5">
    <source>
        <dbReference type="RuleBase" id="RU362042"/>
    </source>
</evidence>
<comment type="caution">
    <text evidence="7">The sequence shown here is derived from an EMBL/GenBank/DDBJ whole genome shotgun (WGS) entry which is preliminary data.</text>
</comment>
<evidence type="ECO:0000256" key="1">
    <source>
        <dbReference type="ARBA" id="ARBA00000677"/>
    </source>
</evidence>
<keyword evidence="5" id="KW-0472">Membrane</keyword>
<keyword evidence="5" id="KW-1133">Transmembrane helix</keyword>
<name>A0ABY0FN27_9BACT</name>